<gene>
    <name evidence="2" type="ORF">AVDCRST_MAG63-678</name>
</gene>
<name>A0A6J4HKT0_9BACT</name>
<protein>
    <submittedName>
        <fullName evidence="2">Uncharacterized protein</fullName>
    </submittedName>
</protein>
<dbReference type="EMBL" id="CADCTO010000091">
    <property type="protein sequence ID" value="CAA9224957.1"/>
    <property type="molecule type" value="Genomic_DNA"/>
</dbReference>
<evidence type="ECO:0000313" key="2">
    <source>
        <dbReference type="EMBL" id="CAA9224957.1"/>
    </source>
</evidence>
<dbReference type="AlphaFoldDB" id="A0A6J4HKT0"/>
<evidence type="ECO:0000256" key="1">
    <source>
        <dbReference type="SAM" id="MobiDB-lite"/>
    </source>
</evidence>
<feature type="compositionally biased region" description="Polar residues" evidence="1">
    <location>
        <begin position="36"/>
        <end position="47"/>
    </location>
</feature>
<organism evidence="2">
    <name type="scientific">uncultured Armatimonadetes bacterium</name>
    <dbReference type="NCBI Taxonomy" id="157466"/>
    <lineage>
        <taxon>Bacteria</taxon>
        <taxon>Bacillati</taxon>
        <taxon>Armatimonadota</taxon>
        <taxon>environmental samples</taxon>
    </lineage>
</organism>
<accession>A0A6J4HKT0</accession>
<feature type="region of interest" description="Disordered" evidence="1">
    <location>
        <begin position="21"/>
        <end position="47"/>
    </location>
</feature>
<sequence>MASPTLTVLAPTLGVTFSLRRTEPRWRRRRRHSETPVPNTTTRKTDA</sequence>
<reference evidence="2" key="1">
    <citation type="submission" date="2020-02" db="EMBL/GenBank/DDBJ databases">
        <authorList>
            <person name="Meier V. D."/>
        </authorList>
    </citation>
    <scope>NUCLEOTIDE SEQUENCE</scope>
    <source>
        <strain evidence="2">AVDCRST_MAG63</strain>
    </source>
</reference>
<proteinExistence type="predicted"/>